<gene>
    <name evidence="1" type="ORF">DLM85_15090</name>
</gene>
<name>A0A328BJ63_9BACT</name>
<protein>
    <submittedName>
        <fullName evidence="1">Uncharacterized protein</fullName>
    </submittedName>
</protein>
<dbReference type="AlphaFoldDB" id="A0A328BJ63"/>
<keyword evidence="2" id="KW-1185">Reference proteome</keyword>
<proteinExistence type="predicted"/>
<evidence type="ECO:0000313" key="2">
    <source>
        <dbReference type="Proteomes" id="UP000248553"/>
    </source>
</evidence>
<evidence type="ECO:0000313" key="1">
    <source>
        <dbReference type="EMBL" id="RAK66026.1"/>
    </source>
</evidence>
<accession>A0A328BJ63</accession>
<sequence length="88" mass="9848">MKKHDRLQLPAFLLLLALMLSAGLNCYLLLADHSPLEQAFETDTRVVESELELRLAQAQLAQCQVEQLRKDSVLVSLLGRPHANAVKL</sequence>
<organism evidence="1 2">
    <name type="scientific">Hymenobacter edaphi</name>
    <dbReference type="NCBI Taxonomy" id="2211146"/>
    <lineage>
        <taxon>Bacteria</taxon>
        <taxon>Pseudomonadati</taxon>
        <taxon>Bacteroidota</taxon>
        <taxon>Cytophagia</taxon>
        <taxon>Cytophagales</taxon>
        <taxon>Hymenobacteraceae</taxon>
        <taxon>Hymenobacter</taxon>
    </lineage>
</organism>
<comment type="caution">
    <text evidence="1">The sequence shown here is derived from an EMBL/GenBank/DDBJ whole genome shotgun (WGS) entry which is preliminary data.</text>
</comment>
<dbReference type="Proteomes" id="UP000248553">
    <property type="component" value="Unassembled WGS sequence"/>
</dbReference>
<dbReference type="RefSeq" id="WP_111478936.1">
    <property type="nucleotide sequence ID" value="NZ_QHKM01000004.1"/>
</dbReference>
<dbReference type="EMBL" id="QHKM01000004">
    <property type="protein sequence ID" value="RAK66026.1"/>
    <property type="molecule type" value="Genomic_DNA"/>
</dbReference>
<reference evidence="2" key="1">
    <citation type="submission" date="2018-05" db="EMBL/GenBank/DDBJ databases">
        <authorList>
            <person name="Nie L."/>
        </authorList>
    </citation>
    <scope>NUCLEOTIDE SEQUENCE [LARGE SCALE GENOMIC DNA]</scope>
    <source>
        <strain evidence="2">NL</strain>
    </source>
</reference>